<gene>
    <name evidence="1" type="ORF">Ctob_009253</name>
</gene>
<evidence type="ECO:0000313" key="1">
    <source>
        <dbReference type="EMBL" id="KOO25286.1"/>
    </source>
</evidence>
<sequence length="74" mass="8416">MKLQARSRANKEKNARELYEKTVRQLGYSDFMDQLNLNLVLLSNGSYAVLTPEVYAEKRKAGKIKPGSVDKLLD</sequence>
<protein>
    <submittedName>
        <fullName evidence="1">Uncharacterized protein</fullName>
    </submittedName>
</protein>
<keyword evidence="2" id="KW-1185">Reference proteome</keyword>
<reference evidence="2" key="1">
    <citation type="journal article" date="2015" name="PLoS Genet.">
        <title>Genome Sequence and Transcriptome Analyses of Chrysochromulina tobin: Metabolic Tools for Enhanced Algal Fitness in the Prominent Order Prymnesiales (Haptophyceae).</title>
        <authorList>
            <person name="Hovde B.T."/>
            <person name="Deodato C.R."/>
            <person name="Hunsperger H.M."/>
            <person name="Ryken S.A."/>
            <person name="Yost W."/>
            <person name="Jha R.K."/>
            <person name="Patterson J."/>
            <person name="Monnat R.J. Jr."/>
            <person name="Barlow S.B."/>
            <person name="Starkenburg S.R."/>
            <person name="Cattolico R.A."/>
        </authorList>
    </citation>
    <scope>NUCLEOTIDE SEQUENCE</scope>
    <source>
        <strain evidence="2">CCMP291</strain>
    </source>
</reference>
<organism evidence="1 2">
    <name type="scientific">Chrysochromulina tobinii</name>
    <dbReference type="NCBI Taxonomy" id="1460289"/>
    <lineage>
        <taxon>Eukaryota</taxon>
        <taxon>Haptista</taxon>
        <taxon>Haptophyta</taxon>
        <taxon>Prymnesiophyceae</taxon>
        <taxon>Prymnesiales</taxon>
        <taxon>Chrysochromulinaceae</taxon>
        <taxon>Chrysochromulina</taxon>
    </lineage>
</organism>
<name>A0A0M0JFB1_9EUKA</name>
<accession>A0A0M0JFB1</accession>
<dbReference type="EMBL" id="JWZX01002996">
    <property type="protein sequence ID" value="KOO25286.1"/>
    <property type="molecule type" value="Genomic_DNA"/>
</dbReference>
<proteinExistence type="predicted"/>
<comment type="caution">
    <text evidence="1">The sequence shown here is derived from an EMBL/GenBank/DDBJ whole genome shotgun (WGS) entry which is preliminary data.</text>
</comment>
<evidence type="ECO:0000313" key="2">
    <source>
        <dbReference type="Proteomes" id="UP000037460"/>
    </source>
</evidence>
<dbReference type="AlphaFoldDB" id="A0A0M0JFB1"/>
<dbReference type="Proteomes" id="UP000037460">
    <property type="component" value="Unassembled WGS sequence"/>
</dbReference>